<dbReference type="Proteomes" id="UP000290106">
    <property type="component" value="Unassembled WGS sequence"/>
</dbReference>
<evidence type="ECO:0000259" key="2">
    <source>
        <dbReference type="PROSITE" id="PS50887"/>
    </source>
</evidence>
<keyword evidence="1" id="KW-0812">Transmembrane</keyword>
<dbReference type="AlphaFoldDB" id="A0A4Q1RIL5"/>
<feature type="domain" description="HD-GYP" evidence="3">
    <location>
        <begin position="385"/>
        <end position="582"/>
    </location>
</feature>
<feature type="transmembrane region" description="Helical" evidence="1">
    <location>
        <begin position="345"/>
        <end position="363"/>
    </location>
</feature>
<dbReference type="InterPro" id="IPR006675">
    <property type="entry name" value="HDIG_dom"/>
</dbReference>
<dbReference type="OrthoDB" id="9804747at2"/>
<dbReference type="EMBL" id="SDKC01000001">
    <property type="protein sequence ID" value="RXS75512.1"/>
    <property type="molecule type" value="Genomic_DNA"/>
</dbReference>
<evidence type="ECO:0000259" key="3">
    <source>
        <dbReference type="PROSITE" id="PS51832"/>
    </source>
</evidence>
<feature type="transmembrane region" description="Helical" evidence="1">
    <location>
        <begin position="286"/>
        <end position="305"/>
    </location>
</feature>
<keyword evidence="1" id="KW-1133">Transmembrane helix</keyword>
<feature type="domain" description="GGDEF" evidence="2">
    <location>
        <begin position="638"/>
        <end position="768"/>
    </location>
</feature>
<gene>
    <name evidence="4" type="ORF">ETP43_09985</name>
</gene>
<dbReference type="InterPro" id="IPR043128">
    <property type="entry name" value="Rev_trsase/Diguanyl_cyclase"/>
</dbReference>
<organism evidence="4 5">
    <name type="scientific">Blautia faecicola</name>
    <dbReference type="NCBI Taxonomy" id="2509240"/>
    <lineage>
        <taxon>Bacteria</taxon>
        <taxon>Bacillati</taxon>
        <taxon>Bacillota</taxon>
        <taxon>Clostridia</taxon>
        <taxon>Lachnospirales</taxon>
        <taxon>Lachnospiraceae</taxon>
        <taxon>Blautia</taxon>
    </lineage>
</organism>
<keyword evidence="1" id="KW-0472">Membrane</keyword>
<feature type="transmembrane region" description="Helical" evidence="1">
    <location>
        <begin position="317"/>
        <end position="339"/>
    </location>
</feature>
<dbReference type="InterPro" id="IPR029787">
    <property type="entry name" value="Nucleotide_cyclase"/>
</dbReference>
<dbReference type="InterPro" id="IPR000160">
    <property type="entry name" value="GGDEF_dom"/>
</dbReference>
<name>A0A4Q1RIL5_9FIRM</name>
<dbReference type="PANTHER" id="PTHR45228:SF4">
    <property type="entry name" value="LIPOPROTEIN"/>
    <property type="match status" value="1"/>
</dbReference>
<dbReference type="RefSeq" id="WP_129257944.1">
    <property type="nucleotide sequence ID" value="NZ_SDKC01000001.1"/>
</dbReference>
<dbReference type="Gene3D" id="3.30.70.270">
    <property type="match status" value="1"/>
</dbReference>
<dbReference type="PANTHER" id="PTHR45228">
    <property type="entry name" value="CYCLIC DI-GMP PHOSPHODIESTERASE TM_0186-RELATED"/>
    <property type="match status" value="1"/>
</dbReference>
<dbReference type="PROSITE" id="PS50887">
    <property type="entry name" value="GGDEF"/>
    <property type="match status" value="1"/>
</dbReference>
<accession>A0A4Q1RIL5</accession>
<feature type="transmembrane region" description="Helical" evidence="1">
    <location>
        <begin position="165"/>
        <end position="187"/>
    </location>
</feature>
<dbReference type="CDD" id="cd01949">
    <property type="entry name" value="GGDEF"/>
    <property type="match status" value="1"/>
</dbReference>
<dbReference type="SUPFAM" id="SSF109604">
    <property type="entry name" value="HD-domain/PDEase-like"/>
    <property type="match status" value="1"/>
</dbReference>
<dbReference type="Gene3D" id="1.10.3210.10">
    <property type="entry name" value="Hypothetical protein af1432"/>
    <property type="match status" value="1"/>
</dbReference>
<feature type="transmembrane region" description="Helical" evidence="1">
    <location>
        <begin position="222"/>
        <end position="243"/>
    </location>
</feature>
<protein>
    <submittedName>
        <fullName evidence="4">Diguanylate cyclase</fullName>
    </submittedName>
</protein>
<dbReference type="NCBIfam" id="TIGR00254">
    <property type="entry name" value="GGDEF"/>
    <property type="match status" value="1"/>
</dbReference>
<evidence type="ECO:0000256" key="1">
    <source>
        <dbReference type="SAM" id="Phobius"/>
    </source>
</evidence>
<evidence type="ECO:0000313" key="4">
    <source>
        <dbReference type="EMBL" id="RXS75512.1"/>
    </source>
</evidence>
<dbReference type="Pfam" id="PF00990">
    <property type="entry name" value="GGDEF"/>
    <property type="match status" value="1"/>
</dbReference>
<evidence type="ECO:0000313" key="5">
    <source>
        <dbReference type="Proteomes" id="UP000290106"/>
    </source>
</evidence>
<dbReference type="InterPro" id="IPR052020">
    <property type="entry name" value="Cyclic_di-GMP/3'3'-cGAMP_PDE"/>
</dbReference>
<dbReference type="NCBIfam" id="TIGR00277">
    <property type="entry name" value="HDIG"/>
    <property type="match status" value="1"/>
</dbReference>
<dbReference type="SUPFAM" id="SSF55073">
    <property type="entry name" value="Nucleotide cyclase"/>
    <property type="match status" value="1"/>
</dbReference>
<dbReference type="InterPro" id="IPR003607">
    <property type="entry name" value="HD/PDEase_dom"/>
</dbReference>
<comment type="caution">
    <text evidence="4">The sequence shown here is derived from an EMBL/GenBank/DDBJ whole genome shotgun (WGS) entry which is preliminary data.</text>
</comment>
<dbReference type="Pfam" id="PF13487">
    <property type="entry name" value="HD_5"/>
    <property type="match status" value="1"/>
</dbReference>
<dbReference type="CDD" id="cd00077">
    <property type="entry name" value="HDc"/>
    <property type="match status" value="1"/>
</dbReference>
<sequence>MAAIFGWFLFMELFGADEQSANRTSTAALYSGTFVWEKADGTSEEIKVPGRYRVPAGETMVLTTTLPDNYDETAFAIRSSLQDVKFYIGGELRAEYSTKETRLVGKNSASRFVFCPTSYKDAGKELRLELTTYTSNYSGVVNSIYCGDQSAIWQIIFHQYAPTTFIGFFVLFSGMTIILFSMILGFLYHIDFDMEYLGWCMTMGAVWLLGESKLRQILIPNASALSSLCFVMIILCPIPLLLYADSIQNGRHRRMYLIAGGIVLANFAISSVLYSTGMKDYIEMLPLGQIILAAVFVMVYVHLFQYLHKSKYHTDRLLLVGLLLIMVCVTIESASVYFVTSVSGIFTGIGMIILLFVNVVRTVRGIQHMEDMRQQQELERKQKQTEDMTLQMMRTLAATIEGKDRNNCGHSIRVAEYAALIGKRLGLSSEEIENLKDCAYLHDIGAIGIPDQILSKPGRLSEEEYALMKQHTLIGAHILKDITLVPHLVEVTKSHHERYDGTGYPEGLSGAAIPLYARIVAVADSFNAMHSRRIYRNALSEDQIRKEFSESAGKQFDPRISAILLDLMDEGHLEDVTSKYKEMENSLYMDSNHTINKFISDVFTTIKSQEDITSYDFLTGLPLRTLGEKQIACAVQDHNGCLAFVDMDNLKKINDVHGHKAGDRALMTLGKLLARFASNGYACRLGGDEFLLFFPDITHEEASEHMTQLFHQFHVLTRDDAEIQYASLSAGLYMCSGNEPFPDCSSKADNALYYAKQNGKNQFSFYQPQIDHLSTSVSGAGNNLTQIAKSLQDSGSYMGALNLDYRDFARQYSYIHQLVIRNHCRCYLIMLTMESTGETSPSIEKAEQALLQMEEIIRKSIRKIDIYTRYSSMQYLILLFQPLESAIPNIMDRIFMQYESFDCSKEFRPIYDYQAMSEEEHKKY</sequence>
<reference evidence="4 5" key="1">
    <citation type="submission" date="2019-01" db="EMBL/GenBank/DDBJ databases">
        <title>Blautia sp. nov. KGMB01111 isolated human feces.</title>
        <authorList>
            <person name="Park J.-E."/>
            <person name="Kim J.-S."/>
            <person name="Park S.-H."/>
        </authorList>
    </citation>
    <scope>NUCLEOTIDE SEQUENCE [LARGE SCALE GENOMIC DNA]</scope>
    <source>
        <strain evidence="4 5">KGMB01111</strain>
    </source>
</reference>
<dbReference type="InterPro" id="IPR037522">
    <property type="entry name" value="HD_GYP_dom"/>
</dbReference>
<dbReference type="PROSITE" id="PS51832">
    <property type="entry name" value="HD_GYP"/>
    <property type="match status" value="1"/>
</dbReference>
<feature type="transmembrane region" description="Helical" evidence="1">
    <location>
        <begin position="255"/>
        <end position="274"/>
    </location>
</feature>
<proteinExistence type="predicted"/>
<keyword evidence="5" id="KW-1185">Reference proteome</keyword>
<dbReference type="SMART" id="SM00267">
    <property type="entry name" value="GGDEF"/>
    <property type="match status" value="1"/>
</dbReference>
<dbReference type="SMART" id="SM00471">
    <property type="entry name" value="HDc"/>
    <property type="match status" value="1"/>
</dbReference>